<dbReference type="Proteomes" id="UP001164250">
    <property type="component" value="Chromosome 9"/>
</dbReference>
<name>A0ACC1AP73_9ROSI</name>
<keyword evidence="2" id="KW-1185">Reference proteome</keyword>
<evidence type="ECO:0000313" key="2">
    <source>
        <dbReference type="Proteomes" id="UP001164250"/>
    </source>
</evidence>
<gene>
    <name evidence="1" type="ORF">Patl1_32596</name>
</gene>
<evidence type="ECO:0000313" key="1">
    <source>
        <dbReference type="EMBL" id="KAJ0088489.1"/>
    </source>
</evidence>
<proteinExistence type="predicted"/>
<accession>A0ACC1AP73</accession>
<reference evidence="2" key="1">
    <citation type="journal article" date="2023" name="G3 (Bethesda)">
        <title>Genome assembly and association tests identify interacting loci associated with vigor, precocity, and sex in interspecific pistachio rootstocks.</title>
        <authorList>
            <person name="Palmer W."/>
            <person name="Jacygrad E."/>
            <person name="Sagayaradj S."/>
            <person name="Cavanaugh K."/>
            <person name="Han R."/>
            <person name="Bertier L."/>
            <person name="Beede B."/>
            <person name="Kafkas S."/>
            <person name="Golino D."/>
            <person name="Preece J."/>
            <person name="Michelmore R."/>
        </authorList>
    </citation>
    <scope>NUCLEOTIDE SEQUENCE [LARGE SCALE GENOMIC DNA]</scope>
</reference>
<dbReference type="EMBL" id="CM047905">
    <property type="protein sequence ID" value="KAJ0088489.1"/>
    <property type="molecule type" value="Genomic_DNA"/>
</dbReference>
<comment type="caution">
    <text evidence="1">The sequence shown here is derived from an EMBL/GenBank/DDBJ whole genome shotgun (WGS) entry which is preliminary data.</text>
</comment>
<protein>
    <submittedName>
        <fullName evidence="1">Uncharacterized protein</fullName>
    </submittedName>
</protein>
<sequence length="129" mass="14224">MLPPANCACPVSKVTKEHEETQKVMQFLMGLNESYSAVRSSILLMNPLPTVNIAYLMINQEEKQGGITSTKNKQKKGGTSKIPVANHSESAMMDDPHKTSASVNKPSNLHSSSVPRNSQTSWQGWFKYS</sequence>
<organism evidence="1 2">
    <name type="scientific">Pistacia atlantica</name>
    <dbReference type="NCBI Taxonomy" id="434234"/>
    <lineage>
        <taxon>Eukaryota</taxon>
        <taxon>Viridiplantae</taxon>
        <taxon>Streptophyta</taxon>
        <taxon>Embryophyta</taxon>
        <taxon>Tracheophyta</taxon>
        <taxon>Spermatophyta</taxon>
        <taxon>Magnoliopsida</taxon>
        <taxon>eudicotyledons</taxon>
        <taxon>Gunneridae</taxon>
        <taxon>Pentapetalae</taxon>
        <taxon>rosids</taxon>
        <taxon>malvids</taxon>
        <taxon>Sapindales</taxon>
        <taxon>Anacardiaceae</taxon>
        <taxon>Pistacia</taxon>
    </lineage>
</organism>